<dbReference type="RefSeq" id="WP_116849665.1">
    <property type="nucleotide sequence ID" value="NZ_QTJU01000014.1"/>
</dbReference>
<dbReference type="Proteomes" id="UP000261284">
    <property type="component" value="Unassembled WGS sequence"/>
</dbReference>
<dbReference type="OrthoDB" id="9779418at2"/>
<reference evidence="2 3" key="1">
    <citation type="submission" date="2018-08" db="EMBL/GenBank/DDBJ databases">
        <title>Chitinophagaceae sp. K23C18032701, a novel bacterium isolated from forest soil.</title>
        <authorList>
            <person name="Wang C."/>
        </authorList>
    </citation>
    <scope>NUCLEOTIDE SEQUENCE [LARGE SCALE GENOMIC DNA]</scope>
    <source>
        <strain evidence="2 3">K23C18032701</strain>
    </source>
</reference>
<proteinExistence type="predicted"/>
<dbReference type="CDD" id="cd16018">
    <property type="entry name" value="Enpp"/>
    <property type="match status" value="1"/>
</dbReference>
<gene>
    <name evidence="2" type="ORF">DXN05_23020</name>
</gene>
<dbReference type="Gene3D" id="3.40.720.10">
    <property type="entry name" value="Alkaline Phosphatase, subunit A"/>
    <property type="match status" value="1"/>
</dbReference>
<protein>
    <submittedName>
        <fullName evidence="2">Alkaline phosphatase family protein</fullName>
    </submittedName>
</protein>
<dbReference type="GO" id="GO:0016787">
    <property type="term" value="F:hydrolase activity"/>
    <property type="evidence" value="ECO:0007669"/>
    <property type="project" value="UniProtKB-ARBA"/>
</dbReference>
<keyword evidence="1" id="KW-0732">Signal</keyword>
<feature type="signal peptide" evidence="1">
    <location>
        <begin position="1"/>
        <end position="20"/>
    </location>
</feature>
<feature type="chain" id="PRO_5017717072" evidence="1">
    <location>
        <begin position="21"/>
        <end position="422"/>
    </location>
</feature>
<dbReference type="PANTHER" id="PTHR10151">
    <property type="entry name" value="ECTONUCLEOTIDE PYROPHOSPHATASE/PHOSPHODIESTERASE"/>
    <property type="match status" value="1"/>
</dbReference>
<dbReference type="InterPro" id="IPR002591">
    <property type="entry name" value="Phosphodiest/P_Trfase"/>
</dbReference>
<accession>A0A3E1NCV5</accession>
<evidence type="ECO:0000313" key="3">
    <source>
        <dbReference type="Proteomes" id="UP000261284"/>
    </source>
</evidence>
<dbReference type="PANTHER" id="PTHR10151:SF120">
    <property type="entry name" value="BIS(5'-ADENOSYL)-TRIPHOSPHATASE"/>
    <property type="match status" value="1"/>
</dbReference>
<dbReference type="Pfam" id="PF01663">
    <property type="entry name" value="Phosphodiest"/>
    <property type="match status" value="1"/>
</dbReference>
<dbReference type="SUPFAM" id="SSF53649">
    <property type="entry name" value="Alkaline phosphatase-like"/>
    <property type="match status" value="1"/>
</dbReference>
<organism evidence="2 3">
    <name type="scientific">Deminuibacter soli</name>
    <dbReference type="NCBI Taxonomy" id="2291815"/>
    <lineage>
        <taxon>Bacteria</taxon>
        <taxon>Pseudomonadati</taxon>
        <taxon>Bacteroidota</taxon>
        <taxon>Chitinophagia</taxon>
        <taxon>Chitinophagales</taxon>
        <taxon>Chitinophagaceae</taxon>
        <taxon>Deminuibacter</taxon>
    </lineage>
</organism>
<dbReference type="AlphaFoldDB" id="A0A3E1NCV5"/>
<dbReference type="Gene3D" id="3.30.1360.180">
    <property type="match status" value="1"/>
</dbReference>
<comment type="caution">
    <text evidence="2">The sequence shown here is derived from an EMBL/GenBank/DDBJ whole genome shotgun (WGS) entry which is preliminary data.</text>
</comment>
<evidence type="ECO:0000313" key="2">
    <source>
        <dbReference type="EMBL" id="RFM25835.1"/>
    </source>
</evidence>
<dbReference type="EMBL" id="QTJU01000014">
    <property type="protein sequence ID" value="RFM25835.1"/>
    <property type="molecule type" value="Genomic_DNA"/>
</dbReference>
<evidence type="ECO:0000256" key="1">
    <source>
        <dbReference type="SAM" id="SignalP"/>
    </source>
</evidence>
<dbReference type="InterPro" id="IPR017850">
    <property type="entry name" value="Alkaline_phosphatase_core_sf"/>
</dbReference>
<sequence length="422" mass="47770">MVLRKVAFLLALAFTQHSFAQDTTQKIVPNRFNSPAQEQKPYVILISADGFRADLADKFNAKNLQRLRAGGVQADYMQPSFPSLTFPNHYTIVTGLYPAHNGLVDNGFYDENRQASYTMGNKKAVADSSWYGGTPLWVLAEQQQMVTASYFWVASESAIKGVRPTYYYNFNDATGIDERIGTVKKWLQLPENQRPHFITFYLSDVDHQEHMYGPDSKEAAAAVQFVDSSVAKLVATVDSLHLPVNFIFVSDHGMTQTDIEHPIALPSVIDTTKFYIPWGDALLHLYAKDKKDVQPTYKALQQQAKDSGSFDVYLPANMPERWHYSKKDDRYNRLGDIILVPHLPRFFSMNTRRPMPGKHGFDPALPDMHATFYAWGPAFNQGQRIAGFENVHVYPLVARILGLHYTEKIDGDPKVLAPTLKQ</sequence>
<keyword evidence="3" id="KW-1185">Reference proteome</keyword>
<name>A0A3E1NCV5_9BACT</name>